<dbReference type="InterPro" id="IPR051201">
    <property type="entry name" value="Chloro_Bact_Ser_Proteases"/>
</dbReference>
<keyword evidence="4" id="KW-0720">Serine protease</keyword>
<dbReference type="AlphaFoldDB" id="A0AA37TRY3"/>
<keyword evidence="7" id="KW-0472">Membrane</keyword>
<evidence type="ECO:0000256" key="3">
    <source>
        <dbReference type="ARBA" id="ARBA00022801"/>
    </source>
</evidence>
<dbReference type="PANTHER" id="PTHR43343:SF3">
    <property type="entry name" value="PROTEASE DO-LIKE 8, CHLOROPLASTIC"/>
    <property type="match status" value="1"/>
</dbReference>
<reference evidence="9 10" key="1">
    <citation type="journal article" date="2014" name="Int. J. Syst. Evol. Microbiol.">
        <title>Complete genome sequence of Corynebacterium casei LMG S-19264T (=DSM 44701T), isolated from a smear-ripened cheese.</title>
        <authorList>
            <consortium name="US DOE Joint Genome Institute (JGI-PGF)"/>
            <person name="Walter F."/>
            <person name="Albersmeier A."/>
            <person name="Kalinowski J."/>
            <person name="Ruckert C."/>
        </authorList>
    </citation>
    <scope>NUCLEOTIDE SEQUENCE [LARGE SCALE GENOMIC DNA]</scope>
    <source>
        <strain evidence="9 10">NBRC 112785</strain>
    </source>
</reference>
<evidence type="ECO:0000313" key="9">
    <source>
        <dbReference type="EMBL" id="GLS83386.1"/>
    </source>
</evidence>
<keyword evidence="7" id="KW-0812">Transmembrane</keyword>
<keyword evidence="7" id="KW-1133">Transmembrane helix</keyword>
<protein>
    <submittedName>
        <fullName evidence="9">Outer membrane-stress sensor serine endopeptidase DegS</fullName>
    </submittedName>
</protein>
<feature type="active site" description="Charge relay system" evidence="5">
    <location>
        <position position="129"/>
    </location>
</feature>
<dbReference type="InterPro" id="IPR011783">
    <property type="entry name" value="Pept_S1C_DegS"/>
</dbReference>
<dbReference type="InterPro" id="IPR043504">
    <property type="entry name" value="Peptidase_S1_PA_chymotrypsin"/>
</dbReference>
<dbReference type="FunFam" id="2.40.10.10:FF:000001">
    <property type="entry name" value="Periplasmic serine protease DegS"/>
    <property type="match status" value="1"/>
</dbReference>
<dbReference type="InterPro" id="IPR041489">
    <property type="entry name" value="PDZ_6"/>
</dbReference>
<dbReference type="GO" id="GO:0004252">
    <property type="term" value="F:serine-type endopeptidase activity"/>
    <property type="evidence" value="ECO:0007669"/>
    <property type="project" value="InterPro"/>
</dbReference>
<dbReference type="SUPFAM" id="SSF50156">
    <property type="entry name" value="PDZ domain-like"/>
    <property type="match status" value="1"/>
</dbReference>
<evidence type="ECO:0000313" key="10">
    <source>
        <dbReference type="Proteomes" id="UP001157439"/>
    </source>
</evidence>
<dbReference type="Pfam" id="PF17820">
    <property type="entry name" value="PDZ_6"/>
    <property type="match status" value="1"/>
</dbReference>
<dbReference type="EMBL" id="BSPO01000002">
    <property type="protein sequence ID" value="GLS83386.1"/>
    <property type="molecule type" value="Genomic_DNA"/>
</dbReference>
<sequence>MKIKGIILYIVKAVAMGLSIAAIILVVVPLINKQPLPFSFNLASQSKELSFANAVRQAAPAVVNIYSLRKTRALARPQLQGLGSGVIMSSKGFILTNYHVVSQADQILVALQDGRQFVSDVVGTDPLTDLAVLRIEGEDLPVVPYSLDATTQVGDVVLAIGNPYNLGQTITQGIISATGRVGMSVTGQQDFLQTDAAINAGNSGGALIDTNGQLVGINTAAFQIAAEGGGHGINFAIPLQLANDIMRKLIANGRVIRGEIGIQGGPIDPRWRQMLNLPNLQGIQVTAVDPNGPAAAAGIRPDDIITGYADKRVTNAPALKDYIAESAPGSELELTINRAGKLYSVTVIIAELK</sequence>
<dbReference type="SUPFAM" id="SSF50494">
    <property type="entry name" value="Trypsin-like serine proteases"/>
    <property type="match status" value="1"/>
</dbReference>
<dbReference type="PRINTS" id="PR00834">
    <property type="entry name" value="PROTEASES2C"/>
</dbReference>
<feature type="active site" description="Charge relay system" evidence="5">
    <location>
        <position position="203"/>
    </location>
</feature>
<dbReference type="Pfam" id="PF13365">
    <property type="entry name" value="Trypsin_2"/>
    <property type="match status" value="1"/>
</dbReference>
<feature type="transmembrane region" description="Helical" evidence="7">
    <location>
        <begin position="7"/>
        <end position="31"/>
    </location>
</feature>
<dbReference type="NCBIfam" id="TIGR02038">
    <property type="entry name" value="protease_degS"/>
    <property type="match status" value="1"/>
</dbReference>
<dbReference type="GO" id="GO:0006508">
    <property type="term" value="P:proteolysis"/>
    <property type="evidence" value="ECO:0007669"/>
    <property type="project" value="UniProtKB-KW"/>
</dbReference>
<proteinExistence type="inferred from homology"/>
<dbReference type="InterPro" id="IPR001940">
    <property type="entry name" value="Peptidase_S1C"/>
</dbReference>
<dbReference type="SMART" id="SM00228">
    <property type="entry name" value="PDZ"/>
    <property type="match status" value="1"/>
</dbReference>
<keyword evidence="10" id="KW-1185">Reference proteome</keyword>
<dbReference type="PANTHER" id="PTHR43343">
    <property type="entry name" value="PEPTIDASE S12"/>
    <property type="match status" value="1"/>
</dbReference>
<organism evidence="9 10">
    <name type="scientific">Paraferrimonas haliotis</name>
    <dbReference type="NCBI Taxonomy" id="2013866"/>
    <lineage>
        <taxon>Bacteria</taxon>
        <taxon>Pseudomonadati</taxon>
        <taxon>Pseudomonadota</taxon>
        <taxon>Gammaproteobacteria</taxon>
        <taxon>Alteromonadales</taxon>
        <taxon>Ferrimonadaceae</taxon>
        <taxon>Paraferrimonas</taxon>
    </lineage>
</organism>
<feature type="domain" description="PDZ" evidence="8">
    <location>
        <begin position="258"/>
        <end position="340"/>
    </location>
</feature>
<dbReference type="InterPro" id="IPR009003">
    <property type="entry name" value="Peptidase_S1_PA"/>
</dbReference>
<evidence type="ECO:0000256" key="7">
    <source>
        <dbReference type="SAM" id="Phobius"/>
    </source>
</evidence>
<feature type="binding site" evidence="6">
    <location>
        <position position="186"/>
    </location>
    <ligand>
        <name>substrate</name>
    </ligand>
</feature>
<evidence type="ECO:0000256" key="6">
    <source>
        <dbReference type="PIRSR" id="PIRSR611783-2"/>
    </source>
</evidence>
<evidence type="ECO:0000256" key="2">
    <source>
        <dbReference type="ARBA" id="ARBA00022670"/>
    </source>
</evidence>
<feature type="active site" description="Charge relay system" evidence="5">
    <location>
        <position position="99"/>
    </location>
</feature>
<comment type="similarity">
    <text evidence="1">Belongs to the peptidase S1C family.</text>
</comment>
<evidence type="ECO:0000256" key="5">
    <source>
        <dbReference type="PIRSR" id="PIRSR611783-1"/>
    </source>
</evidence>
<dbReference type="Proteomes" id="UP001157439">
    <property type="component" value="Unassembled WGS sequence"/>
</dbReference>
<gene>
    <name evidence="9" type="primary">degS</name>
    <name evidence="9" type="ORF">GCM10007894_13630</name>
</gene>
<dbReference type="Gene3D" id="2.30.42.10">
    <property type="match status" value="1"/>
</dbReference>
<comment type="caution">
    <text evidence="9">The sequence shown here is derived from an EMBL/GenBank/DDBJ whole genome shotgun (WGS) entry which is preliminary data.</text>
</comment>
<keyword evidence="3" id="KW-0378">Hydrolase</keyword>
<evidence type="ECO:0000256" key="4">
    <source>
        <dbReference type="ARBA" id="ARBA00022825"/>
    </source>
</evidence>
<accession>A0AA37TRY3</accession>
<dbReference type="RefSeq" id="WP_095499818.1">
    <property type="nucleotide sequence ID" value="NZ_BSPO01000002.1"/>
</dbReference>
<dbReference type="Gene3D" id="2.40.10.10">
    <property type="entry name" value="Trypsin-like serine proteases"/>
    <property type="match status" value="2"/>
</dbReference>
<dbReference type="InterPro" id="IPR036034">
    <property type="entry name" value="PDZ_sf"/>
</dbReference>
<name>A0AA37TRY3_9GAMM</name>
<evidence type="ECO:0000259" key="8">
    <source>
        <dbReference type="SMART" id="SM00228"/>
    </source>
</evidence>
<dbReference type="InterPro" id="IPR001478">
    <property type="entry name" value="PDZ"/>
</dbReference>
<evidence type="ECO:0000256" key="1">
    <source>
        <dbReference type="ARBA" id="ARBA00010541"/>
    </source>
</evidence>
<keyword evidence="2" id="KW-0645">Protease</keyword>